<comment type="domain">
    <text evidence="6">Has three domains with a flexible linker between the domains II and III and assumes an 'L' shape. Domain III is highly mobile and contacts RuvB.</text>
</comment>
<keyword evidence="4 6" id="KW-0233">DNA recombination</keyword>
<dbReference type="Pfam" id="PF14520">
    <property type="entry name" value="HHH_5"/>
    <property type="match status" value="1"/>
</dbReference>
<evidence type="ECO:0000259" key="7">
    <source>
        <dbReference type="SMART" id="SM00278"/>
    </source>
</evidence>
<dbReference type="SUPFAM" id="SSF47781">
    <property type="entry name" value="RuvA domain 2-like"/>
    <property type="match status" value="1"/>
</dbReference>
<dbReference type="InterPro" id="IPR012340">
    <property type="entry name" value="NA-bd_OB-fold"/>
</dbReference>
<dbReference type="Pfam" id="PF01330">
    <property type="entry name" value="RuvA_N"/>
    <property type="match status" value="1"/>
</dbReference>
<name>A0A1Q5P7F4_9BACI</name>
<comment type="subcellular location">
    <subcellularLocation>
        <location evidence="6">Cytoplasm</location>
    </subcellularLocation>
</comment>
<evidence type="ECO:0000256" key="6">
    <source>
        <dbReference type="HAMAP-Rule" id="MF_00031"/>
    </source>
</evidence>
<dbReference type="Pfam" id="PF07499">
    <property type="entry name" value="RuvA_C"/>
    <property type="match status" value="1"/>
</dbReference>
<dbReference type="GO" id="GO:0006281">
    <property type="term" value="P:DNA repair"/>
    <property type="evidence" value="ECO:0007669"/>
    <property type="project" value="UniProtKB-UniRule"/>
</dbReference>
<feature type="domain" description="Helix-hairpin-helix DNA-binding motif class 1" evidence="7">
    <location>
        <begin position="72"/>
        <end position="91"/>
    </location>
</feature>
<dbReference type="RefSeq" id="WP_073710217.1">
    <property type="nucleotide sequence ID" value="NZ_MRWQ01000001.1"/>
</dbReference>
<dbReference type="SUPFAM" id="SSF50249">
    <property type="entry name" value="Nucleic acid-binding proteins"/>
    <property type="match status" value="1"/>
</dbReference>
<keyword evidence="5 6" id="KW-0234">DNA repair</keyword>
<dbReference type="GO" id="GO:0000400">
    <property type="term" value="F:four-way junction DNA binding"/>
    <property type="evidence" value="ECO:0007669"/>
    <property type="project" value="UniProtKB-UniRule"/>
</dbReference>
<reference evidence="8 9" key="1">
    <citation type="submission" date="2016-12" db="EMBL/GenBank/DDBJ databases">
        <title>Domibacillus sp. SAOS 44 whole genome sequencing.</title>
        <authorList>
            <person name="Verma A."/>
            <person name="Krishnamurthi S."/>
        </authorList>
    </citation>
    <scope>NUCLEOTIDE SEQUENCE [LARGE SCALE GENOMIC DNA]</scope>
    <source>
        <strain evidence="8 9">SAOS 44</strain>
    </source>
</reference>
<evidence type="ECO:0000256" key="4">
    <source>
        <dbReference type="ARBA" id="ARBA00023172"/>
    </source>
</evidence>
<dbReference type="OrthoDB" id="5293449at2"/>
<dbReference type="GO" id="GO:0005524">
    <property type="term" value="F:ATP binding"/>
    <property type="evidence" value="ECO:0007669"/>
    <property type="project" value="InterPro"/>
</dbReference>
<dbReference type="SMART" id="SM00278">
    <property type="entry name" value="HhH1"/>
    <property type="match status" value="2"/>
</dbReference>
<keyword evidence="3 6" id="KW-0238">DNA-binding</keyword>
<dbReference type="Gene3D" id="2.40.50.140">
    <property type="entry name" value="Nucleic acid-binding proteins"/>
    <property type="match status" value="1"/>
</dbReference>
<evidence type="ECO:0000313" key="8">
    <source>
        <dbReference type="EMBL" id="OKL38210.1"/>
    </source>
</evidence>
<dbReference type="InterPro" id="IPR010994">
    <property type="entry name" value="RuvA_2-like"/>
</dbReference>
<dbReference type="Gene3D" id="1.10.8.10">
    <property type="entry name" value="DNA helicase RuvA subunit, C-terminal domain"/>
    <property type="match status" value="1"/>
</dbReference>
<protein>
    <recommendedName>
        <fullName evidence="6">Holliday junction branch migration complex subunit RuvA</fullName>
    </recommendedName>
</protein>
<dbReference type="GO" id="GO:0005737">
    <property type="term" value="C:cytoplasm"/>
    <property type="evidence" value="ECO:0007669"/>
    <property type="project" value="UniProtKB-SubCell"/>
</dbReference>
<dbReference type="InterPro" id="IPR003583">
    <property type="entry name" value="Hlx-hairpin-Hlx_DNA-bd_motif"/>
</dbReference>
<keyword evidence="1 6" id="KW-0963">Cytoplasm</keyword>
<comment type="similarity">
    <text evidence="6">Belongs to the RuvA family.</text>
</comment>
<dbReference type="InterPro" id="IPR013849">
    <property type="entry name" value="DNA_helicase_Holl-junc_RuvA_I"/>
</dbReference>
<organism evidence="8 9">
    <name type="scientific">Domibacillus mangrovi</name>
    <dbReference type="NCBI Taxonomy" id="1714354"/>
    <lineage>
        <taxon>Bacteria</taxon>
        <taxon>Bacillati</taxon>
        <taxon>Bacillota</taxon>
        <taxon>Bacilli</taxon>
        <taxon>Bacillales</taxon>
        <taxon>Bacillaceae</taxon>
        <taxon>Domibacillus</taxon>
    </lineage>
</organism>
<accession>A0A1Q5P7F4</accession>
<keyword evidence="9" id="KW-1185">Reference proteome</keyword>
<dbReference type="SUPFAM" id="SSF46929">
    <property type="entry name" value="DNA helicase RuvA subunit, C-terminal domain"/>
    <property type="match status" value="1"/>
</dbReference>
<comment type="caution">
    <text evidence="6">Lacks conserved residue(s) required for the propagation of feature annotation.</text>
</comment>
<dbReference type="GO" id="GO:0009378">
    <property type="term" value="F:four-way junction helicase activity"/>
    <property type="evidence" value="ECO:0007669"/>
    <property type="project" value="InterPro"/>
</dbReference>
<evidence type="ECO:0000256" key="3">
    <source>
        <dbReference type="ARBA" id="ARBA00023125"/>
    </source>
</evidence>
<sequence length="204" mass="22731">MYEYIRGSISFIGPEYIVIENSGIGYRLLTPNPFAFSKYEQTTMTIYVYHHVREDAQLLFGFMTSEEKRLFEKLISVSGIGPKGALAVLASGEPSHVVGAIEREDEPYLIKFPGIGKKTARQMILDLKGKLDGVTFDASSGLFQLEKEAVALEPGNMELEEALLALEALGYSVREIKRISARLEKESVMSTDDYIRKGLQLLLG</sequence>
<evidence type="ECO:0000256" key="1">
    <source>
        <dbReference type="ARBA" id="ARBA00022490"/>
    </source>
</evidence>
<dbReference type="STRING" id="1714354.BLL40_01965"/>
<comment type="function">
    <text evidence="6">The RuvA-RuvB-RuvC complex processes Holliday junction (HJ) DNA during genetic recombination and DNA repair, while the RuvA-RuvB complex plays an important role in the rescue of blocked DNA replication forks via replication fork reversal (RFR). RuvA specifically binds to HJ cruciform DNA, conferring on it an open structure. The RuvB hexamer acts as an ATP-dependent pump, pulling dsDNA into and through the RuvAB complex. HJ branch migration allows RuvC to scan DNA until it finds its consensus sequence, where it cleaves and resolves the cruciform DNA.</text>
</comment>
<dbReference type="InterPro" id="IPR000085">
    <property type="entry name" value="RuvA"/>
</dbReference>
<dbReference type="EMBL" id="MRWQ01000001">
    <property type="protein sequence ID" value="OKL38210.1"/>
    <property type="molecule type" value="Genomic_DNA"/>
</dbReference>
<evidence type="ECO:0000256" key="2">
    <source>
        <dbReference type="ARBA" id="ARBA00022763"/>
    </source>
</evidence>
<keyword evidence="8" id="KW-0347">Helicase</keyword>
<keyword evidence="8" id="KW-0547">Nucleotide-binding</keyword>
<evidence type="ECO:0000256" key="5">
    <source>
        <dbReference type="ARBA" id="ARBA00023204"/>
    </source>
</evidence>
<proteinExistence type="inferred from homology"/>
<gene>
    <name evidence="6" type="primary">ruvA</name>
    <name evidence="8" type="ORF">BLL40_01965</name>
</gene>
<feature type="domain" description="Helix-hairpin-helix DNA-binding motif class 1" evidence="7">
    <location>
        <begin position="107"/>
        <end position="126"/>
    </location>
</feature>
<keyword evidence="2 6" id="KW-0227">DNA damage</keyword>
<feature type="region of interest" description="Domain III" evidence="6">
    <location>
        <begin position="157"/>
        <end position="204"/>
    </location>
</feature>
<evidence type="ECO:0000313" key="9">
    <source>
        <dbReference type="Proteomes" id="UP000186524"/>
    </source>
</evidence>
<dbReference type="GO" id="GO:0006310">
    <property type="term" value="P:DNA recombination"/>
    <property type="evidence" value="ECO:0007669"/>
    <property type="project" value="UniProtKB-UniRule"/>
</dbReference>
<dbReference type="Proteomes" id="UP000186524">
    <property type="component" value="Unassembled WGS sequence"/>
</dbReference>
<dbReference type="InterPro" id="IPR036267">
    <property type="entry name" value="RuvA_C_sf"/>
</dbReference>
<comment type="caution">
    <text evidence="8">The sequence shown here is derived from an EMBL/GenBank/DDBJ whole genome shotgun (WGS) entry which is preliminary data.</text>
</comment>
<dbReference type="InterPro" id="IPR011114">
    <property type="entry name" value="RuvA_C"/>
</dbReference>
<dbReference type="HAMAP" id="MF_00031">
    <property type="entry name" value="DNA_HJ_migration_RuvA"/>
    <property type="match status" value="1"/>
</dbReference>
<dbReference type="GO" id="GO:0009379">
    <property type="term" value="C:Holliday junction helicase complex"/>
    <property type="evidence" value="ECO:0007669"/>
    <property type="project" value="InterPro"/>
</dbReference>
<keyword evidence="8" id="KW-0067">ATP-binding</keyword>
<dbReference type="GO" id="GO:0048476">
    <property type="term" value="C:Holliday junction resolvase complex"/>
    <property type="evidence" value="ECO:0007669"/>
    <property type="project" value="UniProtKB-UniRule"/>
</dbReference>
<dbReference type="Gene3D" id="1.10.150.20">
    <property type="entry name" value="5' to 3' exonuclease, C-terminal subdomain"/>
    <property type="match status" value="1"/>
</dbReference>
<dbReference type="AlphaFoldDB" id="A0A1Q5P7F4"/>
<comment type="subunit">
    <text evidence="6">Homotetramer. Forms an RuvA(8)-RuvB(12)-Holliday junction (HJ) complex. HJ DNA is sandwiched between 2 RuvA tetramers; dsDNA enters through RuvA and exits via RuvB. An RuvB hexamer assembles on each DNA strand where it exits the tetramer. Each RuvB hexamer is contacted by two RuvA subunits (via domain III) on 2 adjacent RuvB subunits; this complex drives branch migration. In the full resolvosome a probable DNA-RuvA(4)-RuvB(12)-RuvC(2) complex forms which resolves the HJ.</text>
</comment>
<keyword evidence="8" id="KW-0378">Hydrolase</keyword>
<dbReference type="NCBIfam" id="TIGR00084">
    <property type="entry name" value="ruvA"/>
    <property type="match status" value="1"/>
</dbReference>